<comment type="caution">
    <text evidence="1">The sequence shown here is derived from an EMBL/GenBank/DDBJ whole genome shotgun (WGS) entry which is preliminary data.</text>
</comment>
<gene>
    <name evidence="1" type="ORF">Lwal_0373</name>
</gene>
<evidence type="ECO:0000313" key="2">
    <source>
        <dbReference type="Proteomes" id="UP000054729"/>
    </source>
</evidence>
<dbReference type="OrthoDB" id="8645575at2"/>
<keyword evidence="2" id="KW-1185">Reference proteome</keyword>
<organism evidence="1 2">
    <name type="scientific">Legionella waltersii</name>
    <dbReference type="NCBI Taxonomy" id="66969"/>
    <lineage>
        <taxon>Bacteria</taxon>
        <taxon>Pseudomonadati</taxon>
        <taxon>Pseudomonadota</taxon>
        <taxon>Gammaproteobacteria</taxon>
        <taxon>Legionellales</taxon>
        <taxon>Legionellaceae</taxon>
        <taxon>Legionella</taxon>
    </lineage>
</organism>
<dbReference type="AlphaFoldDB" id="A0A0W1ANJ8"/>
<name>A0A0W1ANJ8_9GAMM</name>
<accession>A0A0W1ANJ8</accession>
<reference evidence="1 2" key="1">
    <citation type="submission" date="2015-11" db="EMBL/GenBank/DDBJ databases">
        <title>Genomic analysis of 38 Legionella species identifies large and diverse effector repertoires.</title>
        <authorList>
            <person name="Burstein D."/>
            <person name="Amaro F."/>
            <person name="Zusman T."/>
            <person name="Lifshitz Z."/>
            <person name="Cohen O."/>
            <person name="Gilbert J.A."/>
            <person name="Pupko T."/>
            <person name="Shuman H.A."/>
            <person name="Segal G."/>
        </authorList>
    </citation>
    <scope>NUCLEOTIDE SEQUENCE [LARGE SCALE GENOMIC DNA]</scope>
    <source>
        <strain evidence="1 2">ATCC 51914</strain>
    </source>
</reference>
<dbReference type="PATRIC" id="fig|66969.6.peg.403"/>
<dbReference type="EMBL" id="LNZB01000006">
    <property type="protein sequence ID" value="KTD82895.1"/>
    <property type="molecule type" value="Genomic_DNA"/>
</dbReference>
<dbReference type="Proteomes" id="UP000054729">
    <property type="component" value="Unassembled WGS sequence"/>
</dbReference>
<proteinExistence type="predicted"/>
<protein>
    <submittedName>
        <fullName evidence="1">Uncharacterized protein</fullName>
    </submittedName>
</protein>
<evidence type="ECO:0000313" key="1">
    <source>
        <dbReference type="EMBL" id="KTD82895.1"/>
    </source>
</evidence>
<sequence length="866" mass="97840">MESNEEARKQIEAQRRPTRIIPFQAEYSMVLEAWSRMCKELVTDRTTELKAINAKMEAIKTNGNLSFEAKILKTVELMTQSYDAIFKAEDSKLGKGLSGFCEEHLGVVLSHGGYKFKDRGLVDKIFKRRAPIELLPTPILDVRERGVSTAPSVGLRKEPSSLVISSADNLEERVTTGQLRLRGNANLSRLGTMFGDTQFCYAKKPGGVEPGFLAIDLDAEFFNSLAVILRAKNLCPDLLRQIDAAEEQGAEATAVLKKKQRIFSAFIHVKVPRPHAEIDLDQDILTLCGQLEEAVKTTGLLSARLYKLDYPSQGAAKSRKDANKEALREYIGTRLANIFSAKNQHLEIRWVQGPTGPHALLACDWKNGLKELKKFLVGGDGPNYQGVLVADKNTQPQRAMDVPRLGRNLIFCIAIGDRDGIGKNGQNKGIADGEFYGFDYGKPYEGGGVISTLTDDFMFVDPLASAPSFTRVITRHFMYRNFTVFYDNPFSERMFGVHVLRKMITGENPPDEVLESYPSLQQELQRVQTMTPKQEELLSRCSGLRAYCSEGSEYRNLLDRYCFQLATKDYQPFHRYFIEIKVDLIQAAIQHKMPYLELIENLKAIDEMRDIANISNNKILQVFQKRLLLTKNEVDFLDKLEKILSPVSAVSHHGDVVLNHLRFTSQQERIPFQLQRLDDGSLVITTEHVEYLRILESKFGLRMQVTKQGLSGVLNQEQFQGLMRQVDVQYLQKRNELLVEPYFIAETLPGLSRTLNAISPESDKVDIAYKKLGGGNLSLQITVRTKEQSEFLQRVFQLKQPPKLNSVTEITIPKESLPSRKEYIAAACSSLESPERTRGSTVNIREVVEPVNETSEDSKEKGNFQY</sequence>
<dbReference type="RefSeq" id="WP_058479226.1">
    <property type="nucleotide sequence ID" value="NZ_CAAAIQ010000003.1"/>
</dbReference>